<dbReference type="InterPro" id="IPR047640">
    <property type="entry name" value="RpiR-like"/>
</dbReference>
<feature type="domain" description="HTH rpiR-type" evidence="5">
    <location>
        <begin position="19"/>
        <end position="95"/>
    </location>
</feature>
<sequence length="296" mass="32389">MKRATATTPTAPPPPHGHQALSDYITARFDEFSRSQKDVAQYIVDHLDEAAFQTAEELARRASTSSSTVVRFSQALGFEGFPELQQAARDEYRRRPAGAGSVPAADAAAAAPLFSLDQTEYETALATDHVNVEETARKLSRSEVEAAIEAIATAGKVLIAGTDQMAFFASYLRHLLSLLDIRAEVVASPSQEALGRLSRIDETTLVIGLSAGRPHPLIARTMKLARHRRAPTIAITDATLSEVARLARVRLYYSSNSPAYVRSHTALLSLIQALAYGVYSRDAQQYDMRIKAYRLK</sequence>
<feature type="region of interest" description="Disordered" evidence="4">
    <location>
        <begin position="1"/>
        <end position="20"/>
    </location>
</feature>
<dbReference type="Pfam" id="PF01418">
    <property type="entry name" value="HTH_6"/>
    <property type="match status" value="1"/>
</dbReference>
<evidence type="ECO:0000313" key="8">
    <source>
        <dbReference type="Proteomes" id="UP001284601"/>
    </source>
</evidence>
<dbReference type="CDD" id="cd05013">
    <property type="entry name" value="SIS_RpiR"/>
    <property type="match status" value="1"/>
</dbReference>
<evidence type="ECO:0000256" key="2">
    <source>
        <dbReference type="ARBA" id="ARBA00023125"/>
    </source>
</evidence>
<dbReference type="InterPro" id="IPR046348">
    <property type="entry name" value="SIS_dom_sf"/>
</dbReference>
<dbReference type="PROSITE" id="PS51071">
    <property type="entry name" value="HTH_RPIR"/>
    <property type="match status" value="1"/>
</dbReference>
<dbReference type="InterPro" id="IPR035472">
    <property type="entry name" value="RpiR-like_SIS"/>
</dbReference>
<evidence type="ECO:0000259" key="5">
    <source>
        <dbReference type="PROSITE" id="PS51071"/>
    </source>
</evidence>
<evidence type="ECO:0000259" key="6">
    <source>
        <dbReference type="PROSITE" id="PS51464"/>
    </source>
</evidence>
<accession>A0ABU4HPE6</accession>
<gene>
    <name evidence="7" type="ORF">R7226_12370</name>
</gene>
<organism evidence="7 8">
    <name type="scientific">Conexibacter stalactiti</name>
    <dbReference type="NCBI Taxonomy" id="1940611"/>
    <lineage>
        <taxon>Bacteria</taxon>
        <taxon>Bacillati</taxon>
        <taxon>Actinomycetota</taxon>
        <taxon>Thermoleophilia</taxon>
        <taxon>Solirubrobacterales</taxon>
        <taxon>Conexibacteraceae</taxon>
        <taxon>Conexibacter</taxon>
    </lineage>
</organism>
<dbReference type="Proteomes" id="UP001284601">
    <property type="component" value="Unassembled WGS sequence"/>
</dbReference>
<evidence type="ECO:0000313" key="7">
    <source>
        <dbReference type="EMBL" id="MDW5595137.1"/>
    </source>
</evidence>
<dbReference type="SUPFAM" id="SSF46689">
    <property type="entry name" value="Homeodomain-like"/>
    <property type="match status" value="1"/>
</dbReference>
<keyword evidence="3" id="KW-0804">Transcription</keyword>
<dbReference type="Gene3D" id="1.10.10.10">
    <property type="entry name" value="Winged helix-like DNA-binding domain superfamily/Winged helix DNA-binding domain"/>
    <property type="match status" value="1"/>
</dbReference>
<evidence type="ECO:0000256" key="3">
    <source>
        <dbReference type="ARBA" id="ARBA00023163"/>
    </source>
</evidence>
<dbReference type="InterPro" id="IPR001347">
    <property type="entry name" value="SIS_dom"/>
</dbReference>
<name>A0ABU4HPE6_9ACTN</name>
<feature type="domain" description="SIS" evidence="6">
    <location>
        <begin position="147"/>
        <end position="284"/>
    </location>
</feature>
<evidence type="ECO:0000256" key="1">
    <source>
        <dbReference type="ARBA" id="ARBA00023015"/>
    </source>
</evidence>
<protein>
    <submittedName>
        <fullName evidence="7">MurR/RpiR family transcriptional regulator</fullName>
    </submittedName>
</protein>
<dbReference type="Pfam" id="PF01380">
    <property type="entry name" value="SIS"/>
    <property type="match status" value="1"/>
</dbReference>
<reference evidence="8" key="1">
    <citation type="submission" date="2023-07" db="EMBL/GenBank/DDBJ databases">
        <title>Conexibacter stalactiti sp. nov., isolated from stalactites in a lava cave and emended description of the genus Conexibacter.</title>
        <authorList>
            <person name="Lee S.D."/>
        </authorList>
    </citation>
    <scope>NUCLEOTIDE SEQUENCE [LARGE SCALE GENOMIC DNA]</scope>
    <source>
        <strain evidence="8">KCTC 39840</strain>
    </source>
</reference>
<dbReference type="PROSITE" id="PS51464">
    <property type="entry name" value="SIS"/>
    <property type="match status" value="1"/>
</dbReference>
<dbReference type="SUPFAM" id="SSF53697">
    <property type="entry name" value="SIS domain"/>
    <property type="match status" value="1"/>
</dbReference>
<keyword evidence="1" id="KW-0805">Transcription regulation</keyword>
<keyword evidence="8" id="KW-1185">Reference proteome</keyword>
<evidence type="ECO:0000256" key="4">
    <source>
        <dbReference type="SAM" id="MobiDB-lite"/>
    </source>
</evidence>
<reference evidence="7 8" key="2">
    <citation type="submission" date="2023-10" db="EMBL/GenBank/DDBJ databases">
        <authorList>
            <person name="Han X.F."/>
        </authorList>
    </citation>
    <scope>NUCLEOTIDE SEQUENCE [LARGE SCALE GENOMIC DNA]</scope>
    <source>
        <strain evidence="7 8">KCTC 39840</strain>
    </source>
</reference>
<comment type="caution">
    <text evidence="7">The sequence shown here is derived from an EMBL/GenBank/DDBJ whole genome shotgun (WGS) entry which is preliminary data.</text>
</comment>
<dbReference type="Gene3D" id="3.40.50.10490">
    <property type="entry name" value="Glucose-6-phosphate isomerase like protein, domain 1"/>
    <property type="match status" value="1"/>
</dbReference>
<dbReference type="RefSeq" id="WP_318597473.1">
    <property type="nucleotide sequence ID" value="NZ_JAWSTH010000028.1"/>
</dbReference>
<dbReference type="EMBL" id="JAWSTH010000028">
    <property type="protein sequence ID" value="MDW5595137.1"/>
    <property type="molecule type" value="Genomic_DNA"/>
</dbReference>
<dbReference type="PANTHER" id="PTHR30514">
    <property type="entry name" value="GLUCOKINASE"/>
    <property type="match status" value="1"/>
</dbReference>
<dbReference type="InterPro" id="IPR009057">
    <property type="entry name" value="Homeodomain-like_sf"/>
</dbReference>
<dbReference type="PANTHER" id="PTHR30514:SF18">
    <property type="entry name" value="RPIR-FAMILY TRANSCRIPTIONAL REGULATOR"/>
    <property type="match status" value="1"/>
</dbReference>
<dbReference type="InterPro" id="IPR000281">
    <property type="entry name" value="HTH_RpiR"/>
</dbReference>
<keyword evidence="2" id="KW-0238">DNA-binding</keyword>
<proteinExistence type="predicted"/>
<dbReference type="InterPro" id="IPR036388">
    <property type="entry name" value="WH-like_DNA-bd_sf"/>
</dbReference>